<keyword evidence="8 9" id="KW-0624">Polysaccharide degradation</keyword>
<dbReference type="PROSITE" id="PS51760">
    <property type="entry name" value="GH10_2"/>
    <property type="match status" value="1"/>
</dbReference>
<dbReference type="InterPro" id="IPR001000">
    <property type="entry name" value="GH10_dom"/>
</dbReference>
<feature type="domain" description="GH10" evidence="11">
    <location>
        <begin position="64"/>
        <end position="358"/>
    </location>
</feature>
<dbReference type="PRINTS" id="PR00134">
    <property type="entry name" value="GLHYDRLASE10"/>
</dbReference>
<evidence type="ECO:0000256" key="5">
    <source>
        <dbReference type="ARBA" id="ARBA00022801"/>
    </source>
</evidence>
<dbReference type="Proteomes" id="UP000294901">
    <property type="component" value="Unassembled WGS sequence"/>
</dbReference>
<dbReference type="SUPFAM" id="SSF51445">
    <property type="entry name" value="(Trans)glycosidases"/>
    <property type="match status" value="1"/>
</dbReference>
<evidence type="ECO:0000256" key="4">
    <source>
        <dbReference type="ARBA" id="ARBA00022729"/>
    </source>
</evidence>
<dbReference type="PANTHER" id="PTHR31490:SF88">
    <property type="entry name" value="BETA-XYLANASE"/>
    <property type="match status" value="1"/>
</dbReference>
<evidence type="ECO:0000256" key="1">
    <source>
        <dbReference type="ARBA" id="ARBA00000681"/>
    </source>
</evidence>
<sequence>MKRATRAVVAVLATTATLSFVVQPVQAGGKDQTLRSAAPRDLRIGTAVAGGGHHVDQPYPDPFPNDKPYRQVLAKEFNSASPENQMKWEFIHPERNKYNFGPADAIVRFARDNGQAVRGHTLLWHSQNPAWLNEGTFTEAELRKILKDHITKVVGRYKGKIHQWDVANEIFNENGEYRQENIFIRELGPGIVADAFRWAHQADPKAQLFLNDYGVEWPGVKVDAYETLAKQLLAARVPLHGFASQAHLSMRYGAPDQLAGVLQRFDNLGLKTAITELDVRMDLPEGGVPTAEQLATQATYYKTVLDACLAVDDCNSFTIWGFTDKYSWVPVFFPSEGAATVMWEDFTKKPAYYALRDTLAAARGHGHGHGHGHH</sequence>
<evidence type="ECO:0000256" key="6">
    <source>
        <dbReference type="ARBA" id="ARBA00023277"/>
    </source>
</evidence>
<gene>
    <name evidence="12" type="ORF">C8E87_7980</name>
</gene>
<dbReference type="GO" id="GO:0045493">
    <property type="term" value="P:xylan catabolic process"/>
    <property type="evidence" value="ECO:0007669"/>
    <property type="project" value="UniProtKB-KW"/>
</dbReference>
<protein>
    <recommendedName>
        <fullName evidence="9">Beta-xylanase</fullName>
        <ecNumber evidence="9">3.2.1.8</ecNumber>
    </recommendedName>
</protein>
<dbReference type="InterPro" id="IPR017853">
    <property type="entry name" value="GH"/>
</dbReference>
<dbReference type="AlphaFoldDB" id="A0A4R6JD99"/>
<name>A0A4R6JD99_9ACTN</name>
<dbReference type="EC" id="3.2.1.8" evidence="9"/>
<dbReference type="PANTHER" id="PTHR31490">
    <property type="entry name" value="GLYCOSYL HYDROLASE"/>
    <property type="match status" value="1"/>
</dbReference>
<evidence type="ECO:0000313" key="12">
    <source>
        <dbReference type="EMBL" id="TDO32516.1"/>
    </source>
</evidence>
<dbReference type="GO" id="GO:0031176">
    <property type="term" value="F:endo-1,4-beta-xylanase activity"/>
    <property type="evidence" value="ECO:0007669"/>
    <property type="project" value="UniProtKB-EC"/>
</dbReference>
<evidence type="ECO:0000256" key="7">
    <source>
        <dbReference type="ARBA" id="ARBA00023295"/>
    </source>
</evidence>
<dbReference type="RefSeq" id="WP_133878473.1">
    <property type="nucleotide sequence ID" value="NZ_BOMD01000033.1"/>
</dbReference>
<comment type="caution">
    <text evidence="12">The sequence shown here is derived from an EMBL/GenBank/DDBJ whole genome shotgun (WGS) entry which is preliminary data.</text>
</comment>
<keyword evidence="3 12" id="KW-0858">Xylan degradation</keyword>
<evidence type="ECO:0000256" key="2">
    <source>
        <dbReference type="ARBA" id="ARBA00007495"/>
    </source>
</evidence>
<evidence type="ECO:0000256" key="10">
    <source>
        <dbReference type="SAM" id="SignalP"/>
    </source>
</evidence>
<keyword evidence="4 10" id="KW-0732">Signal</keyword>
<proteinExistence type="inferred from homology"/>
<evidence type="ECO:0000313" key="13">
    <source>
        <dbReference type="Proteomes" id="UP000294901"/>
    </source>
</evidence>
<reference evidence="12 13" key="1">
    <citation type="submission" date="2019-03" db="EMBL/GenBank/DDBJ databases">
        <title>Sequencing the genomes of 1000 actinobacteria strains.</title>
        <authorList>
            <person name="Klenk H.-P."/>
        </authorList>
    </citation>
    <scope>NUCLEOTIDE SEQUENCE [LARGE SCALE GENOMIC DNA]</scope>
    <source>
        <strain evidence="12 13">DSM 43805</strain>
    </source>
</reference>
<keyword evidence="13" id="KW-1185">Reference proteome</keyword>
<accession>A0A4R6JD99</accession>
<feature type="signal peptide" evidence="10">
    <location>
        <begin position="1"/>
        <end position="27"/>
    </location>
</feature>
<keyword evidence="7 9" id="KW-0326">Glycosidase</keyword>
<evidence type="ECO:0000259" key="11">
    <source>
        <dbReference type="PROSITE" id="PS51760"/>
    </source>
</evidence>
<dbReference type="EMBL" id="SNWR01000002">
    <property type="protein sequence ID" value="TDO32516.1"/>
    <property type="molecule type" value="Genomic_DNA"/>
</dbReference>
<comment type="catalytic activity">
    <reaction evidence="1 9">
        <text>Endohydrolysis of (1-&gt;4)-beta-D-xylosidic linkages in xylans.</text>
        <dbReference type="EC" id="3.2.1.8"/>
    </reaction>
</comment>
<dbReference type="InterPro" id="IPR044846">
    <property type="entry name" value="GH10"/>
</dbReference>
<dbReference type="OrthoDB" id="3255194at2"/>
<keyword evidence="6 9" id="KW-0119">Carbohydrate metabolism</keyword>
<dbReference type="Pfam" id="PF00331">
    <property type="entry name" value="Glyco_hydro_10"/>
    <property type="match status" value="1"/>
</dbReference>
<evidence type="ECO:0000256" key="8">
    <source>
        <dbReference type="ARBA" id="ARBA00023326"/>
    </source>
</evidence>
<dbReference type="Gene3D" id="3.20.20.80">
    <property type="entry name" value="Glycosidases"/>
    <property type="match status" value="1"/>
</dbReference>
<feature type="chain" id="PRO_5020211170" description="Beta-xylanase" evidence="10">
    <location>
        <begin position="28"/>
        <end position="374"/>
    </location>
</feature>
<keyword evidence="5 9" id="KW-0378">Hydrolase</keyword>
<comment type="similarity">
    <text evidence="2 9">Belongs to the glycosyl hydrolase 10 (cellulase F) family.</text>
</comment>
<dbReference type="SMART" id="SM00633">
    <property type="entry name" value="Glyco_10"/>
    <property type="match status" value="1"/>
</dbReference>
<evidence type="ECO:0000256" key="3">
    <source>
        <dbReference type="ARBA" id="ARBA00022651"/>
    </source>
</evidence>
<organism evidence="12 13">
    <name type="scientific">Paractinoplanes brasiliensis</name>
    <dbReference type="NCBI Taxonomy" id="52695"/>
    <lineage>
        <taxon>Bacteria</taxon>
        <taxon>Bacillati</taxon>
        <taxon>Actinomycetota</taxon>
        <taxon>Actinomycetes</taxon>
        <taxon>Micromonosporales</taxon>
        <taxon>Micromonosporaceae</taxon>
        <taxon>Paractinoplanes</taxon>
    </lineage>
</organism>
<evidence type="ECO:0000256" key="9">
    <source>
        <dbReference type="RuleBase" id="RU361174"/>
    </source>
</evidence>